<gene>
    <name evidence="1" type="ORF">DPM19_19350</name>
</gene>
<proteinExistence type="predicted"/>
<name>A0A365H3X1_9ACTN</name>
<dbReference type="EMBL" id="QLYX01000008">
    <property type="protein sequence ID" value="RAY13810.1"/>
    <property type="molecule type" value="Genomic_DNA"/>
</dbReference>
<dbReference type="AlphaFoldDB" id="A0A365H3X1"/>
<reference evidence="1 2" key="1">
    <citation type="submission" date="2018-06" db="EMBL/GenBank/DDBJ databases">
        <title>Actinomadura craniellae sp. nov. isolated from marine sponge Craniella sp.</title>
        <authorList>
            <person name="Li L."/>
            <person name="Xu Q.H."/>
            <person name="Lin H.W."/>
            <person name="Lu Y.H."/>
        </authorList>
    </citation>
    <scope>NUCLEOTIDE SEQUENCE [LARGE SCALE GENOMIC DNA]</scope>
    <source>
        <strain evidence="1 2">LHW63021</strain>
    </source>
</reference>
<organism evidence="1 2">
    <name type="scientific">Actinomadura craniellae</name>
    <dbReference type="NCBI Taxonomy" id="2231787"/>
    <lineage>
        <taxon>Bacteria</taxon>
        <taxon>Bacillati</taxon>
        <taxon>Actinomycetota</taxon>
        <taxon>Actinomycetes</taxon>
        <taxon>Streptosporangiales</taxon>
        <taxon>Thermomonosporaceae</taxon>
        <taxon>Actinomadura</taxon>
    </lineage>
</organism>
<dbReference type="RefSeq" id="WP_111869348.1">
    <property type="nucleotide sequence ID" value="NZ_QLYX01000008.1"/>
</dbReference>
<keyword evidence="2" id="KW-1185">Reference proteome</keyword>
<protein>
    <recommendedName>
        <fullName evidence="3">Serine peptidase</fullName>
    </recommendedName>
</protein>
<evidence type="ECO:0000313" key="1">
    <source>
        <dbReference type="EMBL" id="RAY13810.1"/>
    </source>
</evidence>
<dbReference type="SUPFAM" id="SSF53474">
    <property type="entry name" value="alpha/beta-Hydrolases"/>
    <property type="match status" value="1"/>
</dbReference>
<evidence type="ECO:0000313" key="2">
    <source>
        <dbReference type="Proteomes" id="UP000251891"/>
    </source>
</evidence>
<evidence type="ECO:0008006" key="3">
    <source>
        <dbReference type="Google" id="ProtNLM"/>
    </source>
</evidence>
<comment type="caution">
    <text evidence="1">The sequence shown here is derived from an EMBL/GenBank/DDBJ whole genome shotgun (WGS) entry which is preliminary data.</text>
</comment>
<sequence>MATVIGIHGTGKYEYFQREGTAEAASAALGRVWSRWLGEGMAAAGRPGPPVTTGYYAHHLHRGTMQGPDDPGMLDAEAQELLISWVDLLRTRPQTPMGPRTARARGAADWVARKHGDAARRLVTTLSREMTAYLREPAGRRRIAAREAVAGAVRAAPGPVTVLAHSLGSVVAYEALWAHPELRVGHLVTLGSPLGMPGAVFERLVPAPRAGRGARPPGVTRWTNLADVGDLVAIPRTGLSGGFDGVDADHPDLVIGERDFHTARGYLSCPDVARLL</sequence>
<dbReference type="OrthoDB" id="3483116at2"/>
<dbReference type="Proteomes" id="UP000251891">
    <property type="component" value="Unassembled WGS sequence"/>
</dbReference>
<dbReference type="InterPro" id="IPR029058">
    <property type="entry name" value="AB_hydrolase_fold"/>
</dbReference>
<accession>A0A365H3X1</accession>
<dbReference type="Gene3D" id="3.40.50.1820">
    <property type="entry name" value="alpha/beta hydrolase"/>
    <property type="match status" value="1"/>
</dbReference>